<dbReference type="EMBL" id="BJXJ01000107">
    <property type="protein sequence ID" value="GEM77722.1"/>
    <property type="molecule type" value="Genomic_DNA"/>
</dbReference>
<dbReference type="AlphaFoldDB" id="A0A511QMH8"/>
<dbReference type="Proteomes" id="UP000321922">
    <property type="component" value="Unassembled WGS sequence"/>
</dbReference>
<evidence type="ECO:0000313" key="1">
    <source>
        <dbReference type="EMBL" id="GEM77722.1"/>
    </source>
</evidence>
<reference evidence="1 2" key="1">
    <citation type="submission" date="2019-07" db="EMBL/GenBank/DDBJ databases">
        <title>Whole genome shotgun sequence of Vibrio sagamiensis NBRC 104589.</title>
        <authorList>
            <person name="Hosoyama A."/>
            <person name="Uohara A."/>
            <person name="Ohji S."/>
            <person name="Ichikawa N."/>
        </authorList>
    </citation>
    <scope>NUCLEOTIDE SEQUENCE [LARGE SCALE GENOMIC DNA]</scope>
    <source>
        <strain evidence="1 2">NBRC 104589</strain>
    </source>
</reference>
<name>A0A511QMH8_9VIBR</name>
<dbReference type="RefSeq" id="WP_050567453.1">
    <property type="nucleotide sequence ID" value="NZ_BAOJ01000167.1"/>
</dbReference>
<evidence type="ECO:0000313" key="2">
    <source>
        <dbReference type="Proteomes" id="UP000321922"/>
    </source>
</evidence>
<dbReference type="OrthoDB" id="5880313at2"/>
<sequence>MSNKNQLFQQALELIVDAVALSTELESRAKVGVYLMGLVIADNQGELDSNRIEAMKMIIQMADETESPRFNL</sequence>
<protein>
    <submittedName>
        <fullName evidence="1">Uncharacterized protein</fullName>
    </submittedName>
</protein>
<organism evidence="1 2">
    <name type="scientific">Vibrio sagamiensis NBRC 104589</name>
    <dbReference type="NCBI Taxonomy" id="1219064"/>
    <lineage>
        <taxon>Bacteria</taxon>
        <taxon>Pseudomonadati</taxon>
        <taxon>Pseudomonadota</taxon>
        <taxon>Gammaproteobacteria</taxon>
        <taxon>Vibrionales</taxon>
        <taxon>Vibrionaceae</taxon>
        <taxon>Vibrio</taxon>
    </lineage>
</organism>
<gene>
    <name evidence="1" type="ORF">VSA01S_38340</name>
</gene>
<keyword evidence="2" id="KW-1185">Reference proteome</keyword>
<proteinExistence type="predicted"/>
<comment type="caution">
    <text evidence="1">The sequence shown here is derived from an EMBL/GenBank/DDBJ whole genome shotgun (WGS) entry which is preliminary data.</text>
</comment>
<accession>A0A511QMH8</accession>